<protein>
    <recommendedName>
        <fullName evidence="12">Fibrocystin-L</fullName>
    </recommendedName>
</protein>
<dbReference type="InterPro" id="IPR014756">
    <property type="entry name" value="Ig_E-set"/>
</dbReference>
<keyword evidence="7" id="KW-0812">Transmembrane</keyword>
<dbReference type="InterPro" id="IPR000562">
    <property type="entry name" value="FN_type2_dom"/>
</dbReference>
<keyword evidence="1" id="KW-0732">Signal</keyword>
<dbReference type="PANTHER" id="PTHR46769">
    <property type="entry name" value="POLYCYSTIC KIDNEY AND HEPATIC DISEASE 1 (AUTOSOMAL RECESSIVE)-LIKE 1"/>
    <property type="match status" value="1"/>
</dbReference>
<evidence type="ECO:0000256" key="7">
    <source>
        <dbReference type="SAM" id="Phobius"/>
    </source>
</evidence>
<feature type="region of interest" description="Disordered" evidence="6">
    <location>
        <begin position="4532"/>
        <end position="4573"/>
    </location>
</feature>
<evidence type="ECO:0000259" key="8">
    <source>
        <dbReference type="PROSITE" id="PS51092"/>
    </source>
</evidence>
<dbReference type="SUPFAM" id="SSF57440">
    <property type="entry name" value="Kringle-like"/>
    <property type="match status" value="1"/>
</dbReference>
<feature type="domain" description="G8" evidence="9">
    <location>
        <begin position="2244"/>
        <end position="2365"/>
    </location>
</feature>
<gene>
    <name evidence="10" type="ORF">LUA448_LOCUS24305</name>
</gene>
<comment type="caution">
    <text evidence="10">The sequence shown here is derived from an EMBL/GenBank/DDBJ whole genome shotgun (WGS) entry which is preliminary data.</text>
</comment>
<dbReference type="InterPro" id="IPR019316">
    <property type="entry name" value="G8_domain"/>
</dbReference>
<dbReference type="InterPro" id="IPR036943">
    <property type="entry name" value="FN_type2_sf"/>
</dbReference>
<dbReference type="SUPFAM" id="SSF49503">
    <property type="entry name" value="Cupredoxins"/>
    <property type="match status" value="1"/>
</dbReference>
<reference evidence="10" key="1">
    <citation type="submission" date="2021-02" db="EMBL/GenBank/DDBJ databases">
        <authorList>
            <person name="Nowell W R."/>
        </authorList>
    </citation>
    <scope>NUCLEOTIDE SEQUENCE</scope>
</reference>
<dbReference type="InterPro" id="IPR006626">
    <property type="entry name" value="PbH1"/>
</dbReference>
<dbReference type="Pfam" id="PF10162">
    <property type="entry name" value="G8"/>
    <property type="match status" value="2"/>
</dbReference>
<dbReference type="InterPro" id="IPR013783">
    <property type="entry name" value="Ig-like_fold"/>
</dbReference>
<dbReference type="PROSITE" id="PS51484">
    <property type="entry name" value="G8"/>
    <property type="match status" value="2"/>
</dbReference>
<feature type="transmembrane region" description="Helical" evidence="7">
    <location>
        <begin position="4488"/>
        <end position="4513"/>
    </location>
</feature>
<dbReference type="SMART" id="SM00429">
    <property type="entry name" value="IPT"/>
    <property type="match status" value="10"/>
</dbReference>
<feature type="domain" description="Fibronectin type-II" evidence="8">
    <location>
        <begin position="1534"/>
        <end position="1578"/>
    </location>
</feature>
<dbReference type="SMART" id="SM00710">
    <property type="entry name" value="PbH1"/>
    <property type="match status" value="13"/>
</dbReference>
<evidence type="ECO:0000256" key="3">
    <source>
        <dbReference type="ARBA" id="ARBA00023157"/>
    </source>
</evidence>
<evidence type="ECO:0008006" key="12">
    <source>
        <dbReference type="Google" id="ProtNLM"/>
    </source>
</evidence>
<feature type="compositionally biased region" description="Polar residues" evidence="6">
    <location>
        <begin position="4532"/>
        <end position="4547"/>
    </location>
</feature>
<evidence type="ECO:0000256" key="5">
    <source>
        <dbReference type="PROSITE-ProRule" id="PRU00479"/>
    </source>
</evidence>
<dbReference type="PROSITE" id="PS51092">
    <property type="entry name" value="FN2_2"/>
    <property type="match status" value="1"/>
</dbReference>
<feature type="domain" description="G8" evidence="9">
    <location>
        <begin position="3105"/>
        <end position="3230"/>
    </location>
</feature>
<dbReference type="PANTHER" id="PTHR46769:SF2">
    <property type="entry name" value="FIBROCYSTIN-L ISOFORM 2 PRECURSOR-RELATED"/>
    <property type="match status" value="1"/>
</dbReference>
<comment type="caution">
    <text evidence="5">Lacks conserved residue(s) required for the propagation of feature annotation.</text>
</comment>
<keyword evidence="3" id="KW-1015">Disulfide bond</keyword>
<proteinExistence type="predicted"/>
<dbReference type="EMBL" id="CAJNYD010003230">
    <property type="protein sequence ID" value="CAF3485580.1"/>
    <property type="molecule type" value="Genomic_DNA"/>
</dbReference>
<dbReference type="Gene3D" id="2.60.40.420">
    <property type="entry name" value="Cupredoxins - blue copper proteins"/>
    <property type="match status" value="1"/>
</dbReference>
<dbReference type="Gene3D" id="2.10.10.10">
    <property type="entry name" value="Fibronectin, type II, collagen-binding"/>
    <property type="match status" value="2"/>
</dbReference>
<keyword evidence="2" id="KW-0677">Repeat</keyword>
<dbReference type="InterPro" id="IPR013806">
    <property type="entry name" value="Kringle-like"/>
</dbReference>
<evidence type="ECO:0000256" key="6">
    <source>
        <dbReference type="SAM" id="MobiDB-lite"/>
    </source>
</evidence>
<evidence type="ECO:0000256" key="4">
    <source>
        <dbReference type="ARBA" id="ARBA00023180"/>
    </source>
</evidence>
<dbReference type="SMART" id="SM01225">
    <property type="entry name" value="G8"/>
    <property type="match status" value="2"/>
</dbReference>
<dbReference type="Pfam" id="PF24606">
    <property type="entry name" value="CEMIP_beta-hel"/>
    <property type="match status" value="1"/>
</dbReference>
<dbReference type="InterPro" id="IPR002909">
    <property type="entry name" value="IPT_dom"/>
</dbReference>
<evidence type="ECO:0000256" key="2">
    <source>
        <dbReference type="ARBA" id="ARBA00022737"/>
    </source>
</evidence>
<sequence length="4635" mass="495228">MQSNDLIYSMRIVKQNSDIFIDFIYKDKCFSQVNYTSCTIQGPNNADVRPQCAISVDGNNRALTWSFCVVPTDAVIFYSTVSKNGYWTENSGSTEGATMLWIYGNRFAQNGFSTVPSTTNRNTVQLVSNYAVYDCEMHNDKVTNTQLTCYTPAMAPGVYQIRAYVNGNLIPLYQYSNPQRATFVPLVSQTPTITGISPQTGPPQTLISLSGNFRTACTSRDVNGCSMDGDPLISRVYMGGHLCNVINPVTNTYYSNVTDNNLKCSFEGNEIGIFNVSMLVTEQYGRSSISPNLYRVSAAGNLYTFQSYAVISSVSPNTGSLQGGTTLTINGENFCNNAQYPVVVNVGGQPCTVLNASLTTIQCQTPVAPVNIASQYHGGRGVYIFRQSGAIAQGTLAASSPPYPSVGATQTWSDDAMYVSQSSSDEAVWLIGFLRIPKAANFTFTLQTNGNGALFLSSNDSPANVVKIADVTNNQSNTELLQGNMDYYLLCVGSRLGGNLVLSVEARMHETTLTATTSRLVLNEIQSISVIATVVAEEQRIFYSTNAPSNGTSEVQSIQAGISTFQIGFRGAYTALLTGQPTTDVVEAALNDLPTIYPHTVTVTATSTLYIITFPSEMGNVPLVTCISTSGNAPVINETVQGVASNTAIAFSLNGMTTDYIDFTTNVTQANLMAQFNKLFSILCPISINNAQATQSIVYLQDFETGCVFDETNIRSNAFCGQCSLTSNTLVTGNTRGGNYLCFAYKISNSYVTQVDVGVYLNGDITTKYWPSIPFTPIADGVWHYTCIDVFSTLSSQSSTYSSASSIVLNYAALSENIQQGISIDAVTVRTALPIGYEPQSLHPIDQTNISSCVFPFIYNGQSYSACTLGNNEIPICLDRQNNTNQCQSTSIEGARRLYPEHQLVYNTLQVAYTPSTSTINVSFRYGDCSTPSLIQSLPSTSATSSIVTTASNATSGTFDLVFNGQTYSSIPVNIATSDLAVLLQSSPDFGFLSVTRSRDCTGYLYLIEWVANGGQKSAISIANVTVTPSSATVTPSSATVTASIVQQGGVLYRPLPGDMTRTYNINPQVEVLVGGYPSQCVGNGTCDFRWLISQTPSISSISQNSMTVTITGTGFSATALENTVLIGSTGSCTVTMASITSITCTIGDAPSGSYGVNINVLGKGLATNNRNLTINVPLRITSFSPNQGGGGGGYILTVDGTGFSLAATVTVDGNTCMNPQVTNFSSITCTVPATTALNNYQATITVINLSNTVSASSQFTYNVTNTPNILSTSPSVFTVAGGLCNISGTLFGNGLPTVTIGSTQATVLSSSPTNIIVMLPPLVPGIYAVMILTANGYARPPIQIEYRLYVQQVSPQVGSLYGGTDVYVQGQGFDNTTSVNFVGNNVSVPCTVISFQATQIHCQTTAAAPQVTITSNGVDPVNGAGFAWSPQYATVQVGAFVQWQWGSSALLSSITYKVQQVSNGYSTTPLMNGFDSGNASASGTFSYQFQTPGIYYYWSTPVDQSGLISLRGVINVVAAQSQTLAVQVTSHSVTAQSCIFPFTFNSVTYASCTTINDTQQWCSPSPVYTGQRLYCTPSTSVPVSSCGVSSVINPSTCSQTVPTTNPLLFLFTPCSVGTVTSISPVQGVAGTAITITGTNFGTNNCENQVFIGSIYQCPITSVSSTQIVCQIGSNSSLDTSTIQNISVARDQQGFLINNGLLQFQFQASVTNFSPNQGSILGGTQVTISGNGFTPADTRIIIGRIDYTSQSTITYSQIIFTTPSVPSNLYINQAIPVTILIGTNRAICSSATCTFQWSTSDTPFVDSVTPTAITGTQILTLTGRNLAANPTAAIPSNTHVTINGTSCNVTSITNSTILCQISGVAAGNYSILVSIDGVGNAVSAARLISTAALSSVSPMTIGTNGDVLLTINGNGFSSNINNVQVNVGSSSCSIVQATQNQIQCIAPARGSNGSPAAISVISNGISFLSTLSLTYSTTITPTISSVSPTSGSASQLLTITGTNFVSNETSVVVGNVPCAISSVSTTSITCTVGSSPAGSQPVIVQVTSAGNSNSNVQFQYALQVNSVTPTQGSYGGGQLLTIVGDGFDGSNLAITLCSQACQSITVLSNTQVTCVTPAATASTSNTICSLTVSIGNATHSVSYTYSASLTARVTFVSPTRGGTGGGTTLTITGTNFPTALGAISVSIAGVSCNVQSVSQTVVICFTGSYSATTIQAPVIVSMTNAGIAAGSVQFQYINLWSSPWTWGGNPPPEAGELVVIDGGNTVYFDTTTPILKAIVIDNASVIFDDNQDVALNVEYILIVNNSLFQVGTESNPFQHQAIITMYGQLRSIELPIYGAKVLALRQGKIDMHGIDYGQTWTQLGQTANSGDSQITLRQAMRWPIGSQIIIPTTGDYESQAESEVRTITAQSSNGLILTLDAPLNFTHLGVSRNIGSLTVNARGEVGLLSHNILFQGSVTQTWNQVIQPCPVGFNPDQFAVQSCFLGRYGQEIGSDQFGATIMASGANSSDNTQDVILRLSNIEIFNVGQAFRLGRYPVHFHMNGNMSLSYIKSSSVYQSYNRAINIHASNYVTVEDNVIYNIMGGAIFLEDGVEVGNVLRGNLAVFVQTSSSLLNEDLTPAAIWATNPYNTIENNAVAGGTHLGYWYRMLKKPDGPSFAMYPGYCPYRQPFGRFFNNSVHSTGVAGVWIFPEYSPTVGGSCTNDAPTQAVFEGLISWKNFKGMEWVMASTIQIKSALVFDSSDAGLSCVTAINDGATNLPNLEATFYNENTGSSVIDSIIIGDLGVSGAPIVPTTAGLVVMWDRGLLVRNVSFINLPSPQTQALFGPIIIGRCVEYCGGWMTKFSQLSFTNVTNRGNFRWQYDGLYLDEDGSLGNVPGAMILSPDGLWNTSTLCSPTPNFLNAVTCPASVGNWIRFAFNNANLDTSGQFLFITDSQNSNEAVVPSRHKRLTHPSGYMMDLLTNRVYSFSFQNANTSVNLSYTGVVYNLVPGDYLIVQHGIEFMPDQVYTISSTSMAYQSSTPLSGATSNNGDWHYDNNTSLFSYIVKNPSSNTVFIDVTLVLNVIKCQYPNCQPPIQPGLQLPATARPANALYWSNDSDWHFATQGYGGYGSVKPGNNTNIYIPFGIWLVVDYPLPCILSLRIDGVLEFEQGMDNILTANSILINGGQLIVGWPNNPLNSSVDIIITGSTTTNVPLPNNAGTLGPTVIGVLGGLDLHGIPRTVSWTRLGATAASGQNTIVLSQLVDWVVGDEIIVTTTDTSIGHTERHTIASVNRTIITTQIALAYTHIVIDNVFPNGQVAQVAAAVGLLTRNVRVINRNPASDLFGFRILVTDYETNIWNPVMNQSMNTYYKGYARISDTQFIGYGQFVDAPNDDLREGIHLYNLGDWNASRPTYVDSCSFDGGSFSAIGLWSTNGVPITNNVVYNTYQSGIVAAGQNNIIDHNLVSTVYWSGTAQPQYAEFNVNNDGAIMSRDAISVVMQNNLVAGVERLAYRIQGNSCPSTVLTVGMNNSYWNNEAHSAMSGVNLWPMDTGFQSDLGFRTYKAWYYGIYINTARNIIIDSCSVIDGNVGIFTFVIGPPALSHVVGNNTITIQNSVVIGAITPNDCGDTVDQTPINILYSQKAVPTVSANSSGGSAGGRCGIVFPYMGLYNMMPSHPWSGMDSYPTIDGLMIVTNVTLAFFNFECSSRQDFAFQVGQHNDDGQFPITTNRLFIYNTSQTNLINSGWPNLDVVNQARCGDMDCDGLKKDLLIDEDGTLFGQPSSVFSDSEHFWGNQQHGVGDFRIPSVALADSTGQMINISSIYPYRGISRGPTCAYQPSWQMYLCTNAIDYRMLIMESMDSDTETRRLSPVAIMSDNGYIDLINGPEDHGWCNGFSCGTRISTFMLLIESGHQYLIYLSSTQPNDMRFRIINSNASVVNILALRYDSLQQIDVYANGIYVAPINQNTNYPYMMLMDTPNTLTLSSPVGSNFFNRTTQMAYFVIDGNTVIDLVISPLIVLTFGLPPQTPTSFFSGNLVANLAAFLGVPENMIVRVNIVSANNNTRVGRQSSNAGSYQLRVEIRSSPVQSLSGNFSATAQLMANLTSIIINQYQSGELQMAWANFTATNGTAPSSLTIQEPNNQTSFPLSVIARIALVTPPASCREQSPCTTQPVLVAYDSAGNVIQNLGSIQYPWQVVASIVGQPNVTVPGAIAKYTNGQTQYSNFGLPYIGTYQVIFTFIQPNGVSISFITNASMTANSSSVTVGQASLAVTVVEPIYVVTVNQPFNISVRPIDSITGDQLGQICWNNWTWTANISLHTLSQCNPHGALVISTTSITIVDPMANMVQVTNLMINHIGMYILSIRLVTSNNQYSLHVTSNGILAIANGTVLQTNSGQPLTYVKLAGDYTSLNTSGMLEITRAMIYNGLLEINMPISSDLVLSNGSIVASFLTTSNPVANAQGFSNLSSSTNLAGYSVTGYSYNGAVTSLQSNTQTSNQGSSPSTLNIGVVIGVVIGAVLGASIIVLGTFFGYRAYKNQIKPVRLLDDPDTANSFEPQSLRNDQSSLKIEPKDSALNSPIQKPSPIEHGSNTIRDISVKNPTVSLPVNRVNSPSILNTPRAPSAAISVTMLDFTGQANGQHMNYKMPDVELIKFE</sequence>
<dbReference type="SMART" id="SM00059">
    <property type="entry name" value="FN2"/>
    <property type="match status" value="1"/>
</dbReference>
<evidence type="ECO:0000259" key="9">
    <source>
        <dbReference type="PROSITE" id="PS51484"/>
    </source>
</evidence>
<evidence type="ECO:0000313" key="10">
    <source>
        <dbReference type="EMBL" id="CAF3485580.1"/>
    </source>
</evidence>
<evidence type="ECO:0000256" key="1">
    <source>
        <dbReference type="ARBA" id="ARBA00022729"/>
    </source>
</evidence>
<dbReference type="InterPro" id="IPR052387">
    <property type="entry name" value="Fibrocystin"/>
</dbReference>
<dbReference type="CDD" id="cd00603">
    <property type="entry name" value="IPT_PCSR"/>
    <property type="match status" value="7"/>
</dbReference>
<dbReference type="Pfam" id="PF00040">
    <property type="entry name" value="fn2"/>
    <property type="match status" value="1"/>
</dbReference>
<dbReference type="InterPro" id="IPR055401">
    <property type="entry name" value="CEMIP_beta-hel_dom"/>
</dbReference>
<dbReference type="Pfam" id="PF01833">
    <property type="entry name" value="TIG"/>
    <property type="match status" value="13"/>
</dbReference>
<dbReference type="Proteomes" id="UP000663833">
    <property type="component" value="Unassembled WGS sequence"/>
</dbReference>
<keyword evidence="7" id="KW-1133">Transmembrane helix</keyword>
<keyword evidence="7" id="KW-0472">Membrane</keyword>
<dbReference type="SUPFAM" id="SSF81296">
    <property type="entry name" value="E set domains"/>
    <property type="match status" value="12"/>
</dbReference>
<name>A0A818G2Y5_9BILA</name>
<evidence type="ECO:0000313" key="11">
    <source>
        <dbReference type="Proteomes" id="UP000663833"/>
    </source>
</evidence>
<dbReference type="InterPro" id="IPR008972">
    <property type="entry name" value="Cupredoxin"/>
</dbReference>
<dbReference type="CDD" id="cd00102">
    <property type="entry name" value="IPT"/>
    <property type="match status" value="3"/>
</dbReference>
<organism evidence="10 11">
    <name type="scientific">Rotaria socialis</name>
    <dbReference type="NCBI Taxonomy" id="392032"/>
    <lineage>
        <taxon>Eukaryota</taxon>
        <taxon>Metazoa</taxon>
        <taxon>Spiralia</taxon>
        <taxon>Gnathifera</taxon>
        <taxon>Rotifera</taxon>
        <taxon>Eurotatoria</taxon>
        <taxon>Bdelloidea</taxon>
        <taxon>Philodinida</taxon>
        <taxon>Philodinidae</taxon>
        <taxon>Rotaria</taxon>
    </lineage>
</organism>
<dbReference type="Gene3D" id="2.60.40.10">
    <property type="entry name" value="Immunoglobulins"/>
    <property type="match status" value="13"/>
</dbReference>
<accession>A0A818G2Y5</accession>
<keyword evidence="4" id="KW-0325">Glycoprotein</keyword>